<dbReference type="RefSeq" id="XP_012691125.1">
    <property type="nucleotide sequence ID" value="XM_012835671.3"/>
</dbReference>
<keyword evidence="1" id="KW-0812">Transmembrane</keyword>
<feature type="transmembrane region" description="Helical" evidence="1">
    <location>
        <begin position="126"/>
        <end position="150"/>
    </location>
</feature>
<accession>A0A6P8GLL7</accession>
<reference evidence="3 4" key="1">
    <citation type="submission" date="2025-04" db="UniProtKB">
        <authorList>
            <consortium name="RefSeq"/>
        </authorList>
    </citation>
    <scope>IDENTIFICATION</scope>
</reference>
<dbReference type="Pfam" id="PF15062">
    <property type="entry name" value="ARL6IP6"/>
    <property type="match status" value="1"/>
</dbReference>
<dbReference type="AlphaFoldDB" id="A0A6P8GLL7"/>
<dbReference type="PANTHER" id="PTHR28640">
    <property type="entry name" value="ADP-RIBOSYLATION FACTOR-LIKE PROTEIN 6-INTERACTING PROTEIN 6"/>
    <property type="match status" value="1"/>
</dbReference>
<gene>
    <name evidence="3 4 5" type="primary">arl6ip6</name>
</gene>
<protein>
    <submittedName>
        <fullName evidence="3 4">ADP-ribosylation factor-like protein 6-interacting protein 6 isoform X1</fullName>
    </submittedName>
</protein>
<dbReference type="KEGG" id="char:105907357"/>
<dbReference type="GeneTree" id="ENSGT00390000009987"/>
<sequence>MPRVDNDAAADSVRLTTEHLARRLIFAQGLNKDASRQELDGTDFQRASLHETTSQQSISMSTKSPLQQTYWSDSKKWSARILSILLCVIVASVIALFFACIYLVLKELKSEKIIKEDGAEVKLLGFWSLLILSSLAGISCCSFSWTLTYFDSYDPGMFPPTPLSSSRLRRMTGHSFHMGYCMAILNGIVAALTVIWCLT</sequence>
<dbReference type="CTD" id="151188"/>
<feature type="transmembrane region" description="Helical" evidence="1">
    <location>
        <begin position="177"/>
        <end position="198"/>
    </location>
</feature>
<feature type="transmembrane region" description="Helical" evidence="1">
    <location>
        <begin position="81"/>
        <end position="105"/>
    </location>
</feature>
<dbReference type="Proteomes" id="UP000515152">
    <property type="component" value="Chromosome 16"/>
</dbReference>
<evidence type="ECO:0000313" key="2">
    <source>
        <dbReference type="Proteomes" id="UP000515152"/>
    </source>
</evidence>
<evidence type="ECO:0000313" key="5">
    <source>
        <dbReference type="RefSeq" id="XP_031438492.1"/>
    </source>
</evidence>
<dbReference type="PANTHER" id="PTHR28640:SF1">
    <property type="entry name" value="ADP-RIBOSYLATION FACTOR-LIKE PROTEIN 6-INTERACTING PROTEIN 6"/>
    <property type="match status" value="1"/>
</dbReference>
<evidence type="ECO:0000256" key="1">
    <source>
        <dbReference type="SAM" id="Phobius"/>
    </source>
</evidence>
<keyword evidence="2" id="KW-1185">Reference proteome</keyword>
<name>A0A6P8GLL7_CLUHA</name>
<dbReference type="InterPro" id="IPR029383">
    <property type="entry name" value="ARL6IP6"/>
</dbReference>
<dbReference type="RefSeq" id="XP_031438492.1">
    <property type="nucleotide sequence ID" value="XM_031582632.2"/>
</dbReference>
<evidence type="ECO:0000313" key="3">
    <source>
        <dbReference type="RefSeq" id="XP_012691125.1"/>
    </source>
</evidence>
<evidence type="ECO:0000313" key="4">
    <source>
        <dbReference type="RefSeq" id="XP_031438491.1"/>
    </source>
</evidence>
<organism evidence="2 4">
    <name type="scientific">Clupea harengus</name>
    <name type="common">Atlantic herring</name>
    <dbReference type="NCBI Taxonomy" id="7950"/>
    <lineage>
        <taxon>Eukaryota</taxon>
        <taxon>Metazoa</taxon>
        <taxon>Chordata</taxon>
        <taxon>Craniata</taxon>
        <taxon>Vertebrata</taxon>
        <taxon>Euteleostomi</taxon>
        <taxon>Actinopterygii</taxon>
        <taxon>Neopterygii</taxon>
        <taxon>Teleostei</taxon>
        <taxon>Clupei</taxon>
        <taxon>Clupeiformes</taxon>
        <taxon>Clupeoidei</taxon>
        <taxon>Clupeidae</taxon>
        <taxon>Clupea</taxon>
    </lineage>
</organism>
<dbReference type="RefSeq" id="XP_031438491.1">
    <property type="nucleotide sequence ID" value="XM_031582631.2"/>
</dbReference>
<keyword evidence="1" id="KW-0472">Membrane</keyword>
<dbReference type="OrthoDB" id="10070125at2759"/>
<dbReference type="GeneID" id="105907357"/>
<proteinExistence type="predicted"/>
<keyword evidence="1" id="KW-1133">Transmembrane helix</keyword>